<reference evidence="14 15" key="1">
    <citation type="submission" date="2023-11" db="EMBL/GenBank/DDBJ databases">
        <authorList>
            <person name="Xu M."/>
            <person name="Jiang T."/>
        </authorList>
    </citation>
    <scope>NUCLEOTIDE SEQUENCE [LARGE SCALE GENOMIC DNA]</scope>
    <source>
        <strain evidence="14 15">SD</strain>
    </source>
</reference>
<evidence type="ECO:0000256" key="9">
    <source>
        <dbReference type="SAM" id="MobiDB-lite"/>
    </source>
</evidence>
<dbReference type="InterPro" id="IPR008457">
    <property type="entry name" value="Cu-R_CopD_dom"/>
</dbReference>
<feature type="compositionally biased region" description="Low complexity" evidence="9">
    <location>
        <begin position="481"/>
        <end position="497"/>
    </location>
</feature>
<feature type="region of interest" description="Disordered" evidence="9">
    <location>
        <begin position="481"/>
        <end position="501"/>
    </location>
</feature>
<evidence type="ECO:0000313" key="14">
    <source>
        <dbReference type="EMBL" id="MDX8153638.1"/>
    </source>
</evidence>
<evidence type="ECO:0000256" key="5">
    <source>
        <dbReference type="ARBA" id="ARBA00022729"/>
    </source>
</evidence>
<evidence type="ECO:0000256" key="11">
    <source>
        <dbReference type="SAM" id="SignalP"/>
    </source>
</evidence>
<feature type="transmembrane region" description="Helical" evidence="10">
    <location>
        <begin position="237"/>
        <end position="258"/>
    </location>
</feature>
<comment type="subcellular location">
    <subcellularLocation>
        <location evidence="1">Cell membrane</location>
        <topology evidence="1">Multi-pass membrane protein</topology>
    </subcellularLocation>
</comment>
<evidence type="ECO:0000256" key="2">
    <source>
        <dbReference type="ARBA" id="ARBA00022475"/>
    </source>
</evidence>
<dbReference type="EMBL" id="JAXAVX010000017">
    <property type="protein sequence ID" value="MDX8153638.1"/>
    <property type="molecule type" value="Genomic_DNA"/>
</dbReference>
<dbReference type="RefSeq" id="WP_319955788.1">
    <property type="nucleotide sequence ID" value="NZ_JAXAVX010000017.1"/>
</dbReference>
<evidence type="ECO:0000256" key="10">
    <source>
        <dbReference type="SAM" id="Phobius"/>
    </source>
</evidence>
<evidence type="ECO:0000256" key="1">
    <source>
        <dbReference type="ARBA" id="ARBA00004651"/>
    </source>
</evidence>
<dbReference type="InterPro" id="IPR007348">
    <property type="entry name" value="CopC_dom"/>
</dbReference>
<feature type="domain" description="CopC" evidence="12">
    <location>
        <begin position="33"/>
        <end position="129"/>
    </location>
</feature>
<feature type="chain" id="PRO_5046315600" evidence="11">
    <location>
        <begin position="35"/>
        <end position="655"/>
    </location>
</feature>
<keyword evidence="5 11" id="KW-0732">Signal</keyword>
<dbReference type="Pfam" id="PF04234">
    <property type="entry name" value="CopC"/>
    <property type="match status" value="1"/>
</dbReference>
<proteinExistence type="predicted"/>
<sequence>MPRPVPPSPRRLLRALLPLLVVALALPASASAHAQLEGSVPVGGTVVAQPPATVEFRFSEPVQSTDDAVQVLAPDGDRVGAGAPFHPDGDRKRLAVRLAGDLPQGSYTATYRVTSADGHPIANGIVFSIGRASATGTSVADALKGAESGPVTRTAFAVVRALQYLAIALGVGALLVVLLVLRPVGLGGGGRRGRQVVVAGAVVGALSAAAGTILQGAEIAGTSFWGALSPGTIGDALGTRFGLVWAIAAGAWVLVGVLSGRVPALRGPVVDPPAVADEAAFATSASGVAAAAVPASAVVRAPADFVVDARAGGPGGRPAAVVVALAGAWILLLPSLAGHAATISPRGVLFASLLLHVVAMAVWVGGLVLLAAAVPATLRDLPSAARADRLASAAERFSRIAIWAVLAVAVSGAVQGYVLVREPSALLDTAHGRAVLIKTLLICAIAALATRNHRRTVPALRAAAPRQASVPAADAPALADAPAAATGGTTTAGGRDVAAGDDDPAAPVVAGRLRRLVRAELALLLAVFAATGALSTEQPAVAIPPGPVTVERDLGPLRARVEIAPARVGTNRVRITLRDAAGRPFPDARSVDLAERPPERGAAALQQTASPTGAPGELAVDALPFPSPGRWSVVLTVRVSEFDQYDARFDLEVRR</sequence>
<keyword evidence="2" id="KW-1003">Cell membrane</keyword>
<evidence type="ECO:0000256" key="3">
    <source>
        <dbReference type="ARBA" id="ARBA00022692"/>
    </source>
</evidence>
<name>A0ABU4VP74_9ACTN</name>
<keyword evidence="15" id="KW-1185">Reference proteome</keyword>
<keyword evidence="4" id="KW-0479">Metal-binding</keyword>
<dbReference type="InterPro" id="IPR032694">
    <property type="entry name" value="CopC/D"/>
</dbReference>
<organism evidence="14 15">
    <name type="scientific">Patulibacter brassicae</name>
    <dbReference type="NCBI Taxonomy" id="1705717"/>
    <lineage>
        <taxon>Bacteria</taxon>
        <taxon>Bacillati</taxon>
        <taxon>Actinomycetota</taxon>
        <taxon>Thermoleophilia</taxon>
        <taxon>Solirubrobacterales</taxon>
        <taxon>Patulibacteraceae</taxon>
        <taxon>Patulibacter</taxon>
    </lineage>
</organism>
<dbReference type="InterPro" id="IPR014756">
    <property type="entry name" value="Ig_E-set"/>
</dbReference>
<dbReference type="InterPro" id="IPR014755">
    <property type="entry name" value="Cu-Rt/internalin_Ig-like"/>
</dbReference>
<feature type="transmembrane region" description="Helical" evidence="10">
    <location>
        <begin position="161"/>
        <end position="184"/>
    </location>
</feature>
<evidence type="ECO:0000256" key="8">
    <source>
        <dbReference type="ARBA" id="ARBA00023136"/>
    </source>
</evidence>
<evidence type="ECO:0000259" key="12">
    <source>
        <dbReference type="Pfam" id="PF04234"/>
    </source>
</evidence>
<accession>A0ABU4VP74</accession>
<feature type="transmembrane region" description="Helical" evidence="10">
    <location>
        <begin position="319"/>
        <end position="341"/>
    </location>
</feature>
<feature type="transmembrane region" description="Helical" evidence="10">
    <location>
        <begin position="196"/>
        <end position="217"/>
    </location>
</feature>
<keyword evidence="8 10" id="KW-0472">Membrane</keyword>
<evidence type="ECO:0000256" key="7">
    <source>
        <dbReference type="ARBA" id="ARBA00023008"/>
    </source>
</evidence>
<feature type="transmembrane region" description="Helical" evidence="10">
    <location>
        <begin position="430"/>
        <end position="449"/>
    </location>
</feature>
<evidence type="ECO:0000259" key="13">
    <source>
        <dbReference type="Pfam" id="PF05425"/>
    </source>
</evidence>
<gene>
    <name evidence="14" type="ORF">SK069_18720</name>
</gene>
<feature type="domain" description="Copper resistance protein D" evidence="13">
    <location>
        <begin position="393"/>
        <end position="471"/>
    </location>
</feature>
<keyword evidence="6 10" id="KW-1133">Transmembrane helix</keyword>
<evidence type="ECO:0000313" key="15">
    <source>
        <dbReference type="Proteomes" id="UP001277761"/>
    </source>
</evidence>
<feature type="transmembrane region" description="Helical" evidence="10">
    <location>
        <begin position="353"/>
        <end position="376"/>
    </location>
</feature>
<protein>
    <submittedName>
        <fullName evidence="14">Copper resistance protein CopC</fullName>
    </submittedName>
</protein>
<keyword evidence="3 10" id="KW-0812">Transmembrane</keyword>
<dbReference type="PANTHER" id="PTHR34820">
    <property type="entry name" value="INNER MEMBRANE PROTEIN YEBZ"/>
    <property type="match status" value="1"/>
</dbReference>
<feature type="transmembrane region" description="Helical" evidence="10">
    <location>
        <begin position="397"/>
        <end position="418"/>
    </location>
</feature>
<dbReference type="Proteomes" id="UP001277761">
    <property type="component" value="Unassembled WGS sequence"/>
</dbReference>
<dbReference type="PANTHER" id="PTHR34820:SF4">
    <property type="entry name" value="INNER MEMBRANE PROTEIN YEBZ"/>
    <property type="match status" value="1"/>
</dbReference>
<evidence type="ECO:0000256" key="4">
    <source>
        <dbReference type="ARBA" id="ARBA00022723"/>
    </source>
</evidence>
<dbReference type="Gene3D" id="2.60.40.1220">
    <property type="match status" value="1"/>
</dbReference>
<keyword evidence="7" id="KW-0186">Copper</keyword>
<feature type="signal peptide" evidence="11">
    <location>
        <begin position="1"/>
        <end position="34"/>
    </location>
</feature>
<dbReference type="SUPFAM" id="SSF81296">
    <property type="entry name" value="E set domains"/>
    <property type="match status" value="1"/>
</dbReference>
<comment type="caution">
    <text evidence="14">The sequence shown here is derived from an EMBL/GenBank/DDBJ whole genome shotgun (WGS) entry which is preliminary data.</text>
</comment>
<evidence type="ECO:0000256" key="6">
    <source>
        <dbReference type="ARBA" id="ARBA00022989"/>
    </source>
</evidence>
<dbReference type="Pfam" id="PF05425">
    <property type="entry name" value="CopD"/>
    <property type="match status" value="1"/>
</dbReference>